<dbReference type="Pfam" id="PF20886">
    <property type="entry name" value="PWP3A-B_C"/>
    <property type="match status" value="1"/>
</dbReference>
<dbReference type="EMBL" id="CAWYQH010000046">
    <property type="protein sequence ID" value="CAK8678096.1"/>
    <property type="molecule type" value="Genomic_DNA"/>
</dbReference>
<evidence type="ECO:0000256" key="1">
    <source>
        <dbReference type="SAM" id="MobiDB-lite"/>
    </source>
</evidence>
<dbReference type="InterPro" id="IPR048795">
    <property type="entry name" value="PWP3A_3B_4_C"/>
</dbReference>
<name>A0ABP0FHB3_CLALP</name>
<evidence type="ECO:0000259" key="2">
    <source>
        <dbReference type="Pfam" id="PF20886"/>
    </source>
</evidence>
<feature type="region of interest" description="Disordered" evidence="1">
    <location>
        <begin position="253"/>
        <end position="274"/>
    </location>
</feature>
<dbReference type="PANTHER" id="PTHR31333:SF6">
    <property type="entry name" value="MUM1 LIKE 1"/>
    <property type="match status" value="1"/>
</dbReference>
<dbReference type="PANTHER" id="PTHR31333">
    <property type="entry name" value="PWWP DOMAIN-CONTAINING DNA REPAIR FACTOR 3 FAMILY MEMBER"/>
    <property type="match status" value="1"/>
</dbReference>
<comment type="caution">
    <text evidence="3">The sequence shown here is derived from an EMBL/GenBank/DDBJ whole genome shotgun (WGS) entry which is preliminary data.</text>
</comment>
<reference evidence="3 4" key="1">
    <citation type="submission" date="2024-02" db="EMBL/GenBank/DDBJ databases">
        <authorList>
            <person name="Daric V."/>
            <person name="Darras S."/>
        </authorList>
    </citation>
    <scope>NUCLEOTIDE SEQUENCE [LARGE SCALE GENOMIC DNA]</scope>
</reference>
<keyword evidence="4" id="KW-1185">Reference proteome</keyword>
<proteinExistence type="predicted"/>
<sequence length="501" mass="57257">MAKRTYCGHKSGEDTKRKRRKGRTLPDLEDDPLLTIPHPLDYDEYAAGNMPSSNFDGGESSSHTLPSSVFDIESSFNDSMLDENISDEDLESLESILRCPVIKENLKAGDLAWIKHSRSTCFWPAYIKSVSNKKALAFYVGYSKFTKKEKAFSYNIKSKRIKRFYTNDYNEIVEQGKKHCKESDEKKRIEDPSNGELSAFTKAIDLAESYVNHRKKGNLSKVEDIFEFFNTNGLSLCYKQCLEENKKLMYSRLPTPPLTNDSKHENTKDQSAASNQQFSCSQTQLISESNTLNIHDDASEACENKDETHSDMASLVCGAIATANRLSKQEKQNNKILALFNQRNMKIVKFILDGKCDSCLLNILQRKTPSRRMDALVSKWETGSVKRKKGHTENSYFEDSQQFETVCTHLSNFIKERAKNVTGIVECGDLLFDVFLPESIIYSIHKVQRRNLKSAEKMYTKGCQVKAIKDDPLLNRPLTDEQRSLMNYKLKDFAREMNIAL</sequence>
<gene>
    <name evidence="3" type="ORF">CVLEPA_LOCUS8051</name>
</gene>
<accession>A0ABP0FHB3</accession>
<feature type="domain" description="PWWP" evidence="2">
    <location>
        <begin position="338"/>
        <end position="466"/>
    </location>
</feature>
<evidence type="ECO:0000313" key="3">
    <source>
        <dbReference type="EMBL" id="CAK8678096.1"/>
    </source>
</evidence>
<dbReference type="InterPro" id="IPR040263">
    <property type="entry name" value="PWP3A_3B_4"/>
</dbReference>
<evidence type="ECO:0000313" key="4">
    <source>
        <dbReference type="Proteomes" id="UP001642483"/>
    </source>
</evidence>
<dbReference type="Proteomes" id="UP001642483">
    <property type="component" value="Unassembled WGS sequence"/>
</dbReference>
<dbReference type="Gene3D" id="2.30.30.140">
    <property type="match status" value="1"/>
</dbReference>
<organism evidence="3 4">
    <name type="scientific">Clavelina lepadiformis</name>
    <name type="common">Light-bulb sea squirt</name>
    <name type="synonym">Ascidia lepadiformis</name>
    <dbReference type="NCBI Taxonomy" id="159417"/>
    <lineage>
        <taxon>Eukaryota</taxon>
        <taxon>Metazoa</taxon>
        <taxon>Chordata</taxon>
        <taxon>Tunicata</taxon>
        <taxon>Ascidiacea</taxon>
        <taxon>Aplousobranchia</taxon>
        <taxon>Clavelinidae</taxon>
        <taxon>Clavelina</taxon>
    </lineage>
</organism>
<feature type="region of interest" description="Disordered" evidence="1">
    <location>
        <begin position="1"/>
        <end position="32"/>
    </location>
</feature>
<protein>
    <recommendedName>
        <fullName evidence="2">PWWP domain-containing protein</fullName>
    </recommendedName>
</protein>